<dbReference type="PANTHER" id="PTHR34115:SF13">
    <property type="entry name" value="RPB1A"/>
    <property type="match status" value="1"/>
</dbReference>
<dbReference type="AlphaFoldDB" id="A0A7J8N3M7"/>
<accession>A0A7J8N3M7</accession>
<gene>
    <name evidence="2" type="ORF">Golob_005015</name>
</gene>
<reference evidence="2 3" key="1">
    <citation type="journal article" date="2019" name="Genome Biol. Evol.">
        <title>Insights into the evolution of the New World diploid cottons (Gossypium, subgenus Houzingenia) based on genome sequencing.</title>
        <authorList>
            <person name="Grover C.E."/>
            <person name="Arick M.A. 2nd"/>
            <person name="Thrash A."/>
            <person name="Conover J.L."/>
            <person name="Sanders W.S."/>
            <person name="Peterson D.G."/>
            <person name="Frelichowski J.E."/>
            <person name="Scheffler J.A."/>
            <person name="Scheffler B.E."/>
            <person name="Wendel J.F."/>
        </authorList>
    </citation>
    <scope>NUCLEOTIDE SEQUENCE [LARGE SCALE GENOMIC DNA]</scope>
    <source>
        <strain evidence="2">157</strain>
        <tissue evidence="2">Leaf</tissue>
    </source>
</reference>
<dbReference type="InterPro" id="IPR053258">
    <property type="entry name" value="Ca-permeable_cation_channel"/>
</dbReference>
<sequence length="124" mass="14167">MGVFLGLMNFQPLRNIESPFETQAGIMALFVICILVYSITLGSPYFPEVIEDVNLLAGSLATVLLTFTLFPNLGWLVLFIWTIHFVKLIRRATRNVHQQRHAISSAFDLFNQVVFGRYAHHNEQ</sequence>
<dbReference type="PANTHER" id="PTHR34115">
    <property type="entry name" value="PROTEIN, PUTATIVE-RELATED"/>
    <property type="match status" value="1"/>
</dbReference>
<dbReference type="Proteomes" id="UP000593572">
    <property type="component" value="Unassembled WGS sequence"/>
</dbReference>
<evidence type="ECO:0000256" key="1">
    <source>
        <dbReference type="SAM" id="Phobius"/>
    </source>
</evidence>
<feature type="non-terminal residue" evidence="2">
    <location>
        <position position="124"/>
    </location>
</feature>
<name>A0A7J8N3M7_9ROSI</name>
<keyword evidence="3" id="KW-1185">Reference proteome</keyword>
<keyword evidence="1" id="KW-1133">Transmembrane helix</keyword>
<proteinExistence type="predicted"/>
<dbReference type="EMBL" id="JABEZX010000011">
    <property type="protein sequence ID" value="MBA0571440.1"/>
    <property type="molecule type" value="Genomic_DNA"/>
</dbReference>
<evidence type="ECO:0000313" key="2">
    <source>
        <dbReference type="EMBL" id="MBA0571440.1"/>
    </source>
</evidence>
<feature type="transmembrane region" description="Helical" evidence="1">
    <location>
        <begin position="58"/>
        <end position="81"/>
    </location>
</feature>
<comment type="caution">
    <text evidence="2">The sequence shown here is derived from an EMBL/GenBank/DDBJ whole genome shotgun (WGS) entry which is preliminary data.</text>
</comment>
<evidence type="ECO:0000313" key="3">
    <source>
        <dbReference type="Proteomes" id="UP000593572"/>
    </source>
</evidence>
<keyword evidence="1" id="KW-0812">Transmembrane</keyword>
<keyword evidence="1" id="KW-0472">Membrane</keyword>
<feature type="transmembrane region" description="Helical" evidence="1">
    <location>
        <begin position="24"/>
        <end position="46"/>
    </location>
</feature>
<protein>
    <submittedName>
        <fullName evidence="2">Uncharacterized protein</fullName>
    </submittedName>
</protein>
<organism evidence="2 3">
    <name type="scientific">Gossypium lobatum</name>
    <dbReference type="NCBI Taxonomy" id="34289"/>
    <lineage>
        <taxon>Eukaryota</taxon>
        <taxon>Viridiplantae</taxon>
        <taxon>Streptophyta</taxon>
        <taxon>Embryophyta</taxon>
        <taxon>Tracheophyta</taxon>
        <taxon>Spermatophyta</taxon>
        <taxon>Magnoliopsida</taxon>
        <taxon>eudicotyledons</taxon>
        <taxon>Gunneridae</taxon>
        <taxon>Pentapetalae</taxon>
        <taxon>rosids</taxon>
        <taxon>malvids</taxon>
        <taxon>Malvales</taxon>
        <taxon>Malvaceae</taxon>
        <taxon>Malvoideae</taxon>
        <taxon>Gossypium</taxon>
    </lineage>
</organism>